<proteinExistence type="predicted"/>
<evidence type="ECO:0008006" key="2">
    <source>
        <dbReference type="Google" id="ProtNLM"/>
    </source>
</evidence>
<reference evidence="1" key="1">
    <citation type="submission" date="2020-04" db="EMBL/GenBank/DDBJ databases">
        <authorList>
            <person name="Chiriac C."/>
            <person name="Salcher M."/>
            <person name="Ghai R."/>
            <person name="Kavagutti S V."/>
        </authorList>
    </citation>
    <scope>NUCLEOTIDE SEQUENCE</scope>
</reference>
<dbReference type="EMBL" id="LR796209">
    <property type="protein sequence ID" value="CAB4127214.1"/>
    <property type="molecule type" value="Genomic_DNA"/>
</dbReference>
<name>A0A6J5KXQ1_9CAUD</name>
<organism evidence="1">
    <name type="scientific">uncultured Caudovirales phage</name>
    <dbReference type="NCBI Taxonomy" id="2100421"/>
    <lineage>
        <taxon>Viruses</taxon>
        <taxon>Duplodnaviria</taxon>
        <taxon>Heunggongvirae</taxon>
        <taxon>Uroviricota</taxon>
        <taxon>Caudoviricetes</taxon>
        <taxon>Peduoviridae</taxon>
        <taxon>Maltschvirus</taxon>
        <taxon>Maltschvirus maltsch</taxon>
    </lineage>
</organism>
<gene>
    <name evidence="1" type="ORF">UFOVP75_86</name>
</gene>
<sequence>MNYDNVSALVKALEAGGYNAAPSTLVQGSALQIEDLAPMLQNVTFQDDSIKLQKMLERTSCKSTLAQFDRQLSYGNFGGSAQLEGNVGNESTSDFARVTVPMCFYSHTRRVTLAATMVATLDGKKADERAASDAAKKIAGDIEFDLFRGRADFSNAGVFDGNPLAMPQVMANIIGLDVQIRQSDVQRNAQDLMFAEYGSDQSVVLPGGGTLTQDLVEDASVRSALNFGQADKLLVDPIVLSNYNKIVFGKERIILAGSPQDSTGGDLRRQFVSNGTVNVEASHFLRGKSSPRAPVANSPAAPVSVAPVSTTISGVSTVFNAGEKYVYFASAENEAGESVRCAEQTLTIVATGDAGVVTITHPASGVVRWLNVYRSAANGSVKGAKYIGRVALALGAGTTVFTDLGNKQPGFVTGFLVQGDTMEIKELAPYSRLKLAQTDLSLPEAHFTFCTLAVMQPRKSCLIDSLK</sequence>
<accession>A0A6J5KXQ1</accession>
<protein>
    <recommendedName>
        <fullName evidence="2">Major capsid protein</fullName>
    </recommendedName>
</protein>
<evidence type="ECO:0000313" key="1">
    <source>
        <dbReference type="EMBL" id="CAB4127214.1"/>
    </source>
</evidence>